<evidence type="ECO:0000313" key="1">
    <source>
        <dbReference type="EMBL" id="CAD8078537.1"/>
    </source>
</evidence>
<dbReference type="EMBL" id="CAJJDM010000061">
    <property type="protein sequence ID" value="CAD8078537.1"/>
    <property type="molecule type" value="Genomic_DNA"/>
</dbReference>
<dbReference type="Proteomes" id="UP000688137">
    <property type="component" value="Unassembled WGS sequence"/>
</dbReference>
<sequence>MFLICKQEFYTRNNMYDRNIDVKYIGENAQSIYCTSQFEAQENIDNTRKK</sequence>
<evidence type="ECO:0000313" key="2">
    <source>
        <dbReference type="Proteomes" id="UP000688137"/>
    </source>
</evidence>
<keyword evidence="2" id="KW-1185">Reference proteome</keyword>
<protein>
    <submittedName>
        <fullName evidence="1">Uncharacterized protein</fullName>
    </submittedName>
</protein>
<proteinExistence type="predicted"/>
<comment type="caution">
    <text evidence="1">The sequence shown here is derived from an EMBL/GenBank/DDBJ whole genome shotgun (WGS) entry which is preliminary data.</text>
</comment>
<organism evidence="1 2">
    <name type="scientific">Paramecium primaurelia</name>
    <dbReference type="NCBI Taxonomy" id="5886"/>
    <lineage>
        <taxon>Eukaryota</taxon>
        <taxon>Sar</taxon>
        <taxon>Alveolata</taxon>
        <taxon>Ciliophora</taxon>
        <taxon>Intramacronucleata</taxon>
        <taxon>Oligohymenophorea</taxon>
        <taxon>Peniculida</taxon>
        <taxon>Parameciidae</taxon>
        <taxon>Paramecium</taxon>
    </lineage>
</organism>
<accession>A0A8S1MDW2</accession>
<gene>
    <name evidence="1" type="ORF">PPRIM_AZ9-3.1.T0600102</name>
</gene>
<reference evidence="1" key="1">
    <citation type="submission" date="2021-01" db="EMBL/GenBank/DDBJ databases">
        <authorList>
            <consortium name="Genoscope - CEA"/>
            <person name="William W."/>
        </authorList>
    </citation>
    <scope>NUCLEOTIDE SEQUENCE</scope>
</reference>
<name>A0A8S1MDW2_PARPR</name>
<dbReference type="AlphaFoldDB" id="A0A8S1MDW2"/>